<dbReference type="SUPFAM" id="SSF141072">
    <property type="entry name" value="CalX-like"/>
    <property type="match status" value="1"/>
</dbReference>
<protein>
    <submittedName>
        <fullName evidence="1">ProA</fullName>
    </submittedName>
</protein>
<dbReference type="EMBL" id="CZDF01000166">
    <property type="protein sequence ID" value="CUR33959.1"/>
    <property type="molecule type" value="Genomic_DNA"/>
</dbReference>
<dbReference type="Gene3D" id="2.10.10.90">
    <property type="match status" value="1"/>
</dbReference>
<dbReference type="AlphaFoldDB" id="A0A1J1LNG2"/>
<organism evidence="1 2">
    <name type="scientific">Planktothrix tepida PCC 9214</name>
    <dbReference type="NCBI Taxonomy" id="671072"/>
    <lineage>
        <taxon>Bacteria</taxon>
        <taxon>Bacillati</taxon>
        <taxon>Cyanobacteriota</taxon>
        <taxon>Cyanophyceae</taxon>
        <taxon>Oscillatoriophycideae</taxon>
        <taxon>Oscillatoriales</taxon>
        <taxon>Microcoleaceae</taxon>
        <taxon>Planktothrix</taxon>
    </lineage>
</organism>
<gene>
    <name evidence="1" type="ORF">PL921460068</name>
</gene>
<proteinExistence type="predicted"/>
<dbReference type="InterPro" id="IPR038081">
    <property type="entry name" value="CalX-like_sf"/>
</dbReference>
<accession>A0A1J1LNG2</accession>
<keyword evidence="2" id="KW-1185">Reference proteome</keyword>
<reference evidence="2" key="1">
    <citation type="submission" date="2015-10" db="EMBL/GenBank/DDBJ databases">
        <authorList>
            <person name="Regsiter A."/>
            <person name="william w."/>
        </authorList>
    </citation>
    <scope>NUCLEOTIDE SEQUENCE [LARGE SCALE GENOMIC DNA]</scope>
</reference>
<dbReference type="Proteomes" id="UP000184315">
    <property type="component" value="Unassembled WGS sequence"/>
</dbReference>
<sequence>MTAGKLSFTASEYKVNEKGEWQGLKPAVERVEGTVGQVSIRVSNTSSSALGRGTRNEDYLVPGTGEILTWADGESGIKYIEFAVKDDFLVEDKESVPLSLSSIQGAEYGSIKNSKVVIIDDDWFIPRHQWQGTALQFQQADGTWGESVELKGEKGDTGAGLVWKGNWAYGHYEVGDLVNYFDAVDLSVYICVAKPVINYPIGLTDYSGYEDSTIYPNASPYWQLFCKGTRGNDGRDYIITYKGEWSSTTLYIQRDAVLYQGSSYLCIKENGRGRNPVSEPTFWALIAKGFPG</sequence>
<dbReference type="Gene3D" id="2.60.40.2030">
    <property type="match status" value="1"/>
</dbReference>
<name>A0A1J1LNG2_9CYAN</name>
<dbReference type="OrthoDB" id="57822at2"/>
<dbReference type="STRING" id="671072.PL921460068"/>
<evidence type="ECO:0000313" key="1">
    <source>
        <dbReference type="EMBL" id="CUR33959.1"/>
    </source>
</evidence>
<dbReference type="RefSeq" id="WP_072717001.1">
    <property type="nucleotide sequence ID" value="NZ_LN889762.1"/>
</dbReference>
<evidence type="ECO:0000313" key="2">
    <source>
        <dbReference type="Proteomes" id="UP000184315"/>
    </source>
</evidence>